<name>A0A915JY81_ROMCU</name>
<feature type="region of interest" description="Disordered" evidence="1">
    <location>
        <begin position="76"/>
        <end position="95"/>
    </location>
</feature>
<sequence>MCKKTRKKFDRPKNTKILVITHVSSKNVRASWDPANYPRNLLCNDKRTNRAYLGKWNRGGNRWFVVLNIRSTNKCGRGNGSGRANRPCTDRGIGRSSRPADRCIGRVYHNRSAHFRPGLCGSGETSLNFGGHLHLKPKSKSSQTAWGAQSFLEASRHSLISNSMLIHYYFRDKFALAFADRATYQRSHPCNGKKIVEHRPIVRKWRTDDSRFD</sequence>
<keyword evidence="2" id="KW-1185">Reference proteome</keyword>
<accession>A0A915JY81</accession>
<evidence type="ECO:0000313" key="2">
    <source>
        <dbReference type="Proteomes" id="UP000887565"/>
    </source>
</evidence>
<evidence type="ECO:0000256" key="1">
    <source>
        <dbReference type="SAM" id="MobiDB-lite"/>
    </source>
</evidence>
<evidence type="ECO:0000313" key="3">
    <source>
        <dbReference type="WBParaSite" id="nRc.2.0.1.t31411-RA"/>
    </source>
</evidence>
<dbReference type="AlphaFoldDB" id="A0A915JY81"/>
<proteinExistence type="predicted"/>
<reference evidence="3" key="1">
    <citation type="submission" date="2022-11" db="UniProtKB">
        <authorList>
            <consortium name="WormBaseParasite"/>
        </authorList>
    </citation>
    <scope>IDENTIFICATION</scope>
</reference>
<organism evidence="2 3">
    <name type="scientific">Romanomermis culicivorax</name>
    <name type="common">Nematode worm</name>
    <dbReference type="NCBI Taxonomy" id="13658"/>
    <lineage>
        <taxon>Eukaryota</taxon>
        <taxon>Metazoa</taxon>
        <taxon>Ecdysozoa</taxon>
        <taxon>Nematoda</taxon>
        <taxon>Enoplea</taxon>
        <taxon>Dorylaimia</taxon>
        <taxon>Mermithida</taxon>
        <taxon>Mermithoidea</taxon>
        <taxon>Mermithidae</taxon>
        <taxon>Romanomermis</taxon>
    </lineage>
</organism>
<dbReference type="WBParaSite" id="nRc.2.0.1.t31411-RA">
    <property type="protein sequence ID" value="nRc.2.0.1.t31411-RA"/>
    <property type="gene ID" value="nRc.2.0.1.g31411"/>
</dbReference>
<dbReference type="Proteomes" id="UP000887565">
    <property type="component" value="Unplaced"/>
</dbReference>
<protein>
    <submittedName>
        <fullName evidence="3">Uncharacterized protein</fullName>
    </submittedName>
</protein>